<keyword evidence="3" id="KW-1185">Reference proteome</keyword>
<dbReference type="EMBL" id="BMIB01000002">
    <property type="protein sequence ID" value="GGH63866.1"/>
    <property type="molecule type" value="Genomic_DNA"/>
</dbReference>
<sequence>MPLNKLLLPAILLLCCLPGINLAQTSWTGAVSSAWNVSANWTAGVPTAAVDAFVGNAAFTGGFQPVVSSNAACRTLTVGDGVVNITLTQNKGLTVAGDFILSAGAAFAQKSNNLTVKGNWNNSGTYTTTNNNAKVNLAGVVQRITGGSITAFRKLTIGTGSTVTLGQHISVAGALAVSGMLVPEEASGTWQVTGNGSVTVSADGVLTVTAATYAANYPVSGTVTLAAGSTVAYAGTADQTIRNNLTYSTLRVSGGGTKTAAGNLNALNSTTAAAGRIEVLSGTLNLAAFTANRGTAVTGGSLVIANNATLKIGGTNTLPAAFNTRSYGLTSTVEYNGAGQTVAAEAYGNLTLSGSTGAVVKTMPATSFVIAGNFSSNAGTATSVSYTAAAGISVEGNVAIGAATTFNGGSFVHNISGNWVNNGTFTGAASTVSFVSGGSTISGTGIHNFFHLNFGATNITAAASSSITVAGNLSTSGPGTFTHGAGGTFTLSGASRTITGQGITLDNLSVTGNVAAATTVTLTGNLAVSGSYNGTDGRLNATGTGKTLSGAGTLVFGTLSVSGTVTTAVGFTVNNTLEVQGSFTASAGTAIFTGTALLNGTANLFNVTVNGTSLQLSSNAVLGIAGTYTLSSGTLNVGATRPNTVNYNGAGAQNITAGTYDNLLLSNGGTKTAAGAVTVNSDVTIAVPVTFNAGNFVHNIAGNWVNNGSFTASGSTVTFSGSANTSIAGNNTFNTLTVNKSAAATTITLTGAVSVTTLTMTAGTVKTGSNILTITGNRSGNGIVLGNIKHQHLFVPGVAYAYEGPDNTLAFVGVTTASWIMISVATGPVSDFPQGASINRVYTVSSNTIIDLAIVNLRLHYEDAELNGNTESAMGLWKNTGTGWVTSGKTGSSTAANYVEQTSLSGVVARWTLSDNANVVRWNGSVSSSWTNAANWTSAQGTPSLPPGSNDIVELGTAAFVNQPVISTNVTVKSISFGSAQAVSLSLAAGALTVQGNITGSWAANTTHSIQTGAQNMTVNGDLVLSDGVNGHSIQLNAGAGTITIGGSLQLAGDASFTCTGLTQVAIGSNFQYSGGTFSAGNSTVTYNGTGTQTVAGVNYYHLAVNKSQGTALSSNAVTVQGNVNVQAGELELNNNTTIAGDITIAAGALLRAGNTTISVAGNWAGGGSFMPGSSTVAFTGAGTQNIAAFTFNNVTINKPGAVATLTGNIVLNGNLVITSGTFNMATYTASRSAAGGLLSMAAGTTLLTGASGGFPAGYASYSLAATSTVHYNGTVAQPVAGITYGHLNISNSGTKTLAAGCTVNGDVVVATGSVLNAAAYTMALYGNWNNSGSFVPGTGTVTLNGTAKSVTGNTTFNRLTIYGSYAVAGSDIVYNTLLLIATGGSFDGGSGSATINGDLTNNGALVSNGVTTFSGAVKQTIRFVNAVTANSGGVINFNGTVSPVLNSTSAPVFATLNINNTAGVNPSVGWLVGVACNISSGAVFNGGAVTHTMLGSFTNNGTVTSSGILYFNPSTAQHIQLAGTAFTSTGTVILGGTAALAVSGTAAALNHVTITNTAGVTPAGGLTVNGNFSISSNGIFNAGSNTYMLNGNLESNGTLQAGTSQFVMAGANAEFAASTNTVFYDFTVNGGLLLNTDCKVARNFTNNGTVDAAAGALSMVGATTSVISGTAASFALAQLDISKDAGVTATLARSLTGITDAGITSGILDAVTYTLTQDAAGGSLTIEGNARLIIRGTNTLPVFSTYNVDTLSTVEYAGGVQAVSAATPYGNLVLSAAGNKTAAGILHILNDFTLSNGNFIAGNYADTLRGNWNMTGGTYIATGNTFVLAGAKPQNINTLTAFNNLTVYKAGSVVTLSSQDTVTGTLRFIAGRIKTGNYKVILPAGAVVTGAAQATGWVYGKVQKYVTSGTAVARTFETGDSLYYTPVSLTLATVTAAGYVAADCNNTDHPNATAGNMNTAKSINRYWSLVNAGITFTTATVGVNWAAADVDAGVTVANLKVYLYNGSAWVLPSTSGITAVSAQGNAITVLGAIAVGELIVPNTWTGLAGTNWHTTGNWSLGFVPLTNTDVIIPSGVTNYPLVSADTAYVKNLTLAAAATLTINGNVLKISGLITSNGSVLAGNGGVEMNGTAAQTIPAALFGSNQLKNLVINNTAGVTLAGSLQIGAMVKVTAGTFHTAGFLTLLSTAAQTAFIDGSGAGEVTGNVTMQRYLASSFGYKYISSPFQAATVNELADDINLSASFPSLYRYEENQTTSGWVNYTNTAGVLNPLHGYAAFTGTATTPKTITMAGVVNNGNITATFYNNNRTYTQGFQLVGNPYPSPVNWDEVGGWVRNNIDNAVYFFSAGTTDAYSGTYSSYINGVSSNGIAGSTIAAMQGFFVHVSDGAYPVTGSLTVKNQARVAGTNASFYRKSNARGGDEPLIRLSAAFEGGAAVPDGLVVYLDDSATAAFDKEWDALKMMNTAADVPNVYNLTPDGQQLSINGMPLPDTSVSIPLGCKVEKAGTIQLKLNGSSHWPAGMYIYLRDKATGTLHDMWLNNTYKVTLAAGTYESRFALVFSRTSLSGGNGNQQPPVVTPAAANCNAQSDGVTITASYQLPAGIKGSLVVTNIMGQVMSRQDISGADKVSFGGQWAAGVYIVAFYYNGERHCFKLLTTK</sequence>
<feature type="chain" id="PRO_5037471193" evidence="1">
    <location>
        <begin position="24"/>
        <end position="2657"/>
    </location>
</feature>
<keyword evidence="1" id="KW-0732">Signal</keyword>
<evidence type="ECO:0000313" key="2">
    <source>
        <dbReference type="EMBL" id="GGH63866.1"/>
    </source>
</evidence>
<comment type="caution">
    <text evidence="2">The sequence shown here is derived from an EMBL/GenBank/DDBJ whole genome shotgun (WGS) entry which is preliminary data.</text>
</comment>
<accession>A0A917ITH7</accession>
<gene>
    <name evidence="2" type="ORF">GCM10011379_15260</name>
</gene>
<reference evidence="2" key="1">
    <citation type="journal article" date="2014" name="Int. J. Syst. Evol. Microbiol.">
        <title>Complete genome sequence of Corynebacterium casei LMG S-19264T (=DSM 44701T), isolated from a smear-ripened cheese.</title>
        <authorList>
            <consortium name="US DOE Joint Genome Institute (JGI-PGF)"/>
            <person name="Walter F."/>
            <person name="Albersmeier A."/>
            <person name="Kalinowski J."/>
            <person name="Ruckert C."/>
        </authorList>
    </citation>
    <scope>NUCLEOTIDE SEQUENCE</scope>
    <source>
        <strain evidence="2">CGMCC 1.15290</strain>
    </source>
</reference>
<feature type="signal peptide" evidence="1">
    <location>
        <begin position="1"/>
        <end position="23"/>
    </location>
</feature>
<evidence type="ECO:0000313" key="3">
    <source>
        <dbReference type="Proteomes" id="UP000627292"/>
    </source>
</evidence>
<protein>
    <submittedName>
        <fullName evidence="2">Uncharacterized protein</fullName>
    </submittedName>
</protein>
<dbReference type="Proteomes" id="UP000627292">
    <property type="component" value="Unassembled WGS sequence"/>
</dbReference>
<dbReference type="RefSeq" id="WP_188951438.1">
    <property type="nucleotide sequence ID" value="NZ_BMIB01000002.1"/>
</dbReference>
<name>A0A917ITH7_9BACT</name>
<evidence type="ECO:0000256" key="1">
    <source>
        <dbReference type="SAM" id="SignalP"/>
    </source>
</evidence>
<reference evidence="2" key="2">
    <citation type="submission" date="2020-09" db="EMBL/GenBank/DDBJ databases">
        <authorList>
            <person name="Sun Q."/>
            <person name="Zhou Y."/>
        </authorList>
    </citation>
    <scope>NUCLEOTIDE SEQUENCE</scope>
    <source>
        <strain evidence="2">CGMCC 1.15290</strain>
    </source>
</reference>
<organism evidence="2 3">
    <name type="scientific">Filimonas zeae</name>
    <dbReference type="NCBI Taxonomy" id="1737353"/>
    <lineage>
        <taxon>Bacteria</taxon>
        <taxon>Pseudomonadati</taxon>
        <taxon>Bacteroidota</taxon>
        <taxon>Chitinophagia</taxon>
        <taxon>Chitinophagales</taxon>
        <taxon>Chitinophagaceae</taxon>
        <taxon>Filimonas</taxon>
    </lineage>
</organism>
<proteinExistence type="predicted"/>